<proteinExistence type="predicted"/>
<evidence type="ECO:0008006" key="3">
    <source>
        <dbReference type="Google" id="ProtNLM"/>
    </source>
</evidence>
<evidence type="ECO:0000313" key="2">
    <source>
        <dbReference type="EMBL" id="WGZ91415.1"/>
    </source>
</evidence>
<sequence length="160" mass="17285">MKKTAIGLAFLLAFTVSNTTLVQAKETGPLQINMKSYAISSNAEGKEVATETTEVDPKQVLEFRAIYKNTGSAALNDLVVTGPIPSATQYQANTAIAPVDATFEVSVDGGKTYESEPVTRTVKGKKVIIPASQYTHVRWIPNVSLAANSEQVYSYRVQVK</sequence>
<evidence type="ECO:0000256" key="1">
    <source>
        <dbReference type="SAM" id="SignalP"/>
    </source>
</evidence>
<organism evidence="2">
    <name type="scientific">Candidatus Thiocaldithrix dubininis</name>
    <dbReference type="NCBI Taxonomy" id="3080823"/>
    <lineage>
        <taxon>Bacteria</taxon>
        <taxon>Pseudomonadati</taxon>
        <taxon>Pseudomonadota</taxon>
        <taxon>Gammaproteobacteria</taxon>
        <taxon>Thiotrichales</taxon>
        <taxon>Thiotrichaceae</taxon>
        <taxon>Candidatus Thiocaldithrix</taxon>
    </lineage>
</organism>
<reference evidence="2" key="2">
    <citation type="submission" date="2023-04" db="EMBL/GenBank/DDBJ databases">
        <authorList>
            <person name="Beletskiy A.V."/>
            <person name="Mardanov A.V."/>
            <person name="Ravin N.V."/>
        </authorList>
    </citation>
    <scope>NUCLEOTIDE SEQUENCE</scope>
    <source>
        <strain evidence="2">GKL-01</strain>
    </source>
</reference>
<keyword evidence="1" id="KW-0732">Signal</keyword>
<feature type="signal peptide" evidence="1">
    <location>
        <begin position="1"/>
        <end position="24"/>
    </location>
</feature>
<dbReference type="EMBL" id="CP124755">
    <property type="protein sequence ID" value="WGZ91415.1"/>
    <property type="molecule type" value="Genomic_DNA"/>
</dbReference>
<protein>
    <recommendedName>
        <fullName evidence="3">DUF11 domain-containing protein</fullName>
    </recommendedName>
</protein>
<dbReference type="Proteomes" id="UP001300672">
    <property type="component" value="Chromosome"/>
</dbReference>
<name>A0AA95H731_9GAMM</name>
<reference evidence="2" key="1">
    <citation type="journal article" date="2023" name="Int. J. Mol. Sci.">
        <title>Metagenomics Revealed a New Genus 'Candidatus Thiocaldithrix dubininis' gen. nov., sp. nov. and a New Species 'Candidatus Thiothrix putei' sp. nov. in the Family Thiotrichaceae, Some Members of Which Have Traits of Both Na+- and H+-Motive Energetics.</title>
        <authorList>
            <person name="Ravin N.V."/>
            <person name="Muntyan M.S."/>
            <person name="Smolyakov D.D."/>
            <person name="Rudenko T.S."/>
            <person name="Beletsky A.V."/>
            <person name="Mardanov A.V."/>
            <person name="Grabovich M.Y."/>
        </authorList>
    </citation>
    <scope>NUCLEOTIDE SEQUENCE</scope>
    <source>
        <strain evidence="2">GKL-01</strain>
    </source>
</reference>
<accession>A0AA95H731</accession>
<gene>
    <name evidence="2" type="ORF">QJT80_02825</name>
</gene>
<dbReference type="AlphaFoldDB" id="A0AA95H731"/>
<feature type="chain" id="PRO_5041659184" description="DUF11 domain-containing protein" evidence="1">
    <location>
        <begin position="25"/>
        <end position="160"/>
    </location>
</feature>
<dbReference type="KEGG" id="tdu:QJT80_02825"/>